<dbReference type="Gene3D" id="3.30.70.20">
    <property type="match status" value="1"/>
</dbReference>
<dbReference type="PRINTS" id="PR00352">
    <property type="entry name" value="3FE4SFRDOXIN"/>
</dbReference>
<dbReference type="Proteomes" id="UP000825933">
    <property type="component" value="Unassembled WGS sequence"/>
</dbReference>
<comment type="cofactor">
    <cofactor evidence="1">
        <name>[4Fe-4S] cluster</name>
        <dbReference type="ChEBI" id="CHEBI:49883"/>
    </cofactor>
</comment>
<sequence>MTKNVDEKHHLKFRVVVERDKCTSCGSCEDLCPELFELDEGGIAHIIGSERVENNDELEMEEENCSVDAAESCPVMIIHVYKDDVELL</sequence>
<reference evidence="10" key="1">
    <citation type="journal article" date="2022" name="Microbiol. Resour. Announc.">
        <title>Draft Genome Sequence of a Methanogenic Archaeon from West Spitsbergen Permafrost.</title>
        <authorList>
            <person name="Trubitsyn V."/>
            <person name="Rivkina E."/>
            <person name="Shcherbakova V."/>
        </authorList>
    </citation>
    <scope>NUCLEOTIDE SEQUENCE [LARGE SCALE GENOMIC DNA]</scope>
    <source>
        <strain evidence="10">VT</strain>
    </source>
</reference>
<keyword evidence="4 7" id="KW-0249">Electron transport</keyword>
<dbReference type="EMBL" id="JAIOUQ010000007">
    <property type="protein sequence ID" value="MBZ2165891.1"/>
    <property type="molecule type" value="Genomic_DNA"/>
</dbReference>
<evidence type="ECO:0000313" key="9">
    <source>
        <dbReference type="EMBL" id="MBZ2165891.1"/>
    </source>
</evidence>
<dbReference type="GO" id="GO:0005506">
    <property type="term" value="F:iron ion binding"/>
    <property type="evidence" value="ECO:0007669"/>
    <property type="project" value="UniProtKB-UniRule"/>
</dbReference>
<dbReference type="PROSITE" id="PS00198">
    <property type="entry name" value="4FE4S_FER_1"/>
    <property type="match status" value="1"/>
</dbReference>
<comment type="function">
    <text evidence="7">Ferredoxins are iron-sulfur proteins that transfer electrons in a wide variety of metabolic reactions.</text>
</comment>
<keyword evidence="6 7" id="KW-0411">Iron-sulfur</keyword>
<evidence type="ECO:0000256" key="5">
    <source>
        <dbReference type="ARBA" id="ARBA00023004"/>
    </source>
</evidence>
<evidence type="ECO:0000256" key="6">
    <source>
        <dbReference type="ARBA" id="ARBA00023014"/>
    </source>
</evidence>
<dbReference type="GO" id="GO:0016491">
    <property type="term" value="F:oxidoreductase activity"/>
    <property type="evidence" value="ECO:0007669"/>
    <property type="project" value="UniProtKB-ARBA"/>
</dbReference>
<feature type="domain" description="4Fe-4S ferredoxin-type" evidence="8">
    <location>
        <begin position="13"/>
        <end position="41"/>
    </location>
</feature>
<evidence type="ECO:0000256" key="2">
    <source>
        <dbReference type="ARBA" id="ARBA00022448"/>
    </source>
</evidence>
<dbReference type="InterPro" id="IPR017896">
    <property type="entry name" value="4Fe4S_Fe-S-bd"/>
</dbReference>
<evidence type="ECO:0000256" key="4">
    <source>
        <dbReference type="ARBA" id="ARBA00022982"/>
    </source>
</evidence>
<evidence type="ECO:0000313" key="10">
    <source>
        <dbReference type="Proteomes" id="UP000825933"/>
    </source>
</evidence>
<keyword evidence="5 7" id="KW-0408">Iron</keyword>
<evidence type="ECO:0000259" key="8">
    <source>
        <dbReference type="PROSITE" id="PS51379"/>
    </source>
</evidence>
<evidence type="ECO:0000256" key="3">
    <source>
        <dbReference type="ARBA" id="ARBA00022723"/>
    </source>
</evidence>
<dbReference type="PROSITE" id="PS51379">
    <property type="entry name" value="4FE4S_FER_2"/>
    <property type="match status" value="1"/>
</dbReference>
<gene>
    <name evidence="9" type="ORF">K8N75_07550</name>
</gene>
<dbReference type="InterPro" id="IPR001080">
    <property type="entry name" value="3Fe4S_ferredoxin"/>
</dbReference>
<dbReference type="PANTHER" id="PTHR36923:SF3">
    <property type="entry name" value="FERREDOXIN"/>
    <property type="match status" value="1"/>
</dbReference>
<evidence type="ECO:0000256" key="7">
    <source>
        <dbReference type="RuleBase" id="RU368020"/>
    </source>
</evidence>
<evidence type="ECO:0000256" key="1">
    <source>
        <dbReference type="ARBA" id="ARBA00001966"/>
    </source>
</evidence>
<dbReference type="RefSeq" id="WP_223791467.1">
    <property type="nucleotide sequence ID" value="NZ_JAIOUQ010000007.1"/>
</dbReference>
<comment type="caution">
    <text evidence="9">The sequence shown here is derived from an EMBL/GenBank/DDBJ whole genome shotgun (WGS) entry which is preliminary data.</text>
</comment>
<name>A0A8T5V206_9EURY</name>
<dbReference type="InterPro" id="IPR051269">
    <property type="entry name" value="Fe-S_cluster_ET"/>
</dbReference>
<dbReference type="AlphaFoldDB" id="A0A8T5V206"/>
<organism evidence="9 10">
    <name type="scientific">Methanobacterium spitsbergense</name>
    <dbReference type="NCBI Taxonomy" id="2874285"/>
    <lineage>
        <taxon>Archaea</taxon>
        <taxon>Methanobacteriati</taxon>
        <taxon>Methanobacteriota</taxon>
        <taxon>Methanomada group</taxon>
        <taxon>Methanobacteria</taxon>
        <taxon>Methanobacteriales</taxon>
        <taxon>Methanobacteriaceae</taxon>
        <taxon>Methanobacterium</taxon>
    </lineage>
</organism>
<dbReference type="SUPFAM" id="SSF54862">
    <property type="entry name" value="4Fe-4S ferredoxins"/>
    <property type="match status" value="1"/>
</dbReference>
<dbReference type="InterPro" id="IPR017900">
    <property type="entry name" value="4Fe4S_Fe_S_CS"/>
</dbReference>
<keyword evidence="2 7" id="KW-0813">Transport</keyword>
<dbReference type="Pfam" id="PF13459">
    <property type="entry name" value="Fer4_15"/>
    <property type="match status" value="1"/>
</dbReference>
<dbReference type="PANTHER" id="PTHR36923">
    <property type="entry name" value="FERREDOXIN"/>
    <property type="match status" value="1"/>
</dbReference>
<dbReference type="GO" id="GO:0051536">
    <property type="term" value="F:iron-sulfur cluster binding"/>
    <property type="evidence" value="ECO:0007669"/>
    <property type="project" value="UniProtKB-KW"/>
</dbReference>
<protein>
    <recommendedName>
        <fullName evidence="7">Ferredoxin</fullName>
    </recommendedName>
</protein>
<keyword evidence="3 7" id="KW-0479">Metal-binding</keyword>
<accession>A0A8T5V206</accession>
<proteinExistence type="predicted"/>
<keyword evidence="10" id="KW-1185">Reference proteome</keyword>
<dbReference type="GO" id="GO:0009055">
    <property type="term" value="F:electron transfer activity"/>
    <property type="evidence" value="ECO:0007669"/>
    <property type="project" value="UniProtKB-UniRule"/>
</dbReference>